<organism evidence="2 3">
    <name type="scientific">Pseudomonas putida</name>
    <name type="common">Arthrobacter siderocapsulatus</name>
    <dbReference type="NCBI Taxonomy" id="303"/>
    <lineage>
        <taxon>Bacteria</taxon>
        <taxon>Pseudomonadati</taxon>
        <taxon>Pseudomonadota</taxon>
        <taxon>Gammaproteobacteria</taxon>
        <taxon>Pseudomonadales</taxon>
        <taxon>Pseudomonadaceae</taxon>
        <taxon>Pseudomonas</taxon>
    </lineage>
</organism>
<sequence>MHWAWPRAFTCAVTVKTCRSCIGRSYWLLVPSRSKGLGLVVQEAVMADVPVVCSDLQAFREQLQVYRWLPAGSR</sequence>
<protein>
    <recommendedName>
        <fullName evidence="1">Glycosyl transferase family 1 domain-containing protein</fullName>
    </recommendedName>
</protein>
<dbReference type="AlphaFoldDB" id="A0A7U6LXX9"/>
<dbReference type="Proteomes" id="UP000464661">
    <property type="component" value="Chromosome"/>
</dbReference>
<dbReference type="Gene3D" id="3.40.50.2000">
    <property type="entry name" value="Glycogen Phosphorylase B"/>
    <property type="match status" value="1"/>
</dbReference>
<dbReference type="Pfam" id="PF00534">
    <property type="entry name" value="Glycos_transf_1"/>
    <property type="match status" value="1"/>
</dbReference>
<proteinExistence type="predicted"/>
<accession>A0A7U6LXX9</accession>
<evidence type="ECO:0000313" key="2">
    <source>
        <dbReference type="EMBL" id="BBU42114.1"/>
    </source>
</evidence>
<dbReference type="GO" id="GO:0016757">
    <property type="term" value="F:glycosyltransferase activity"/>
    <property type="evidence" value="ECO:0007669"/>
    <property type="project" value="InterPro"/>
</dbReference>
<gene>
    <name evidence="2" type="ORF">PPTS312_00290</name>
</gene>
<reference evidence="2 3" key="1">
    <citation type="submission" date="2020-01" db="EMBL/GenBank/DDBJ databases">
        <title>Complete Genome Sequence of Pseudomonas putida Strain TS312, Harboring the HdtS type N-acyl-homoserine Lactone Synthase, Isolated from a Paper Mill.</title>
        <authorList>
            <person name="Hosoe A."/>
            <person name="Suenaga T."/>
            <person name="Sugi T."/>
            <person name="Izumi T."/>
            <person name="Nagai N."/>
            <person name="Terada A."/>
        </authorList>
    </citation>
    <scope>NUCLEOTIDE SEQUENCE [LARGE SCALE GENOMIC DNA]</scope>
    <source>
        <strain evidence="2 3">TS312</strain>
    </source>
</reference>
<dbReference type="EMBL" id="AP022324">
    <property type="protein sequence ID" value="BBU42114.1"/>
    <property type="molecule type" value="Genomic_DNA"/>
</dbReference>
<name>A0A7U6LXX9_PSEPU</name>
<evidence type="ECO:0000259" key="1">
    <source>
        <dbReference type="Pfam" id="PF00534"/>
    </source>
</evidence>
<dbReference type="SUPFAM" id="SSF53756">
    <property type="entry name" value="UDP-Glycosyltransferase/glycogen phosphorylase"/>
    <property type="match status" value="1"/>
</dbReference>
<feature type="domain" description="Glycosyl transferase family 1" evidence="1">
    <location>
        <begin position="19"/>
        <end position="63"/>
    </location>
</feature>
<evidence type="ECO:0000313" key="3">
    <source>
        <dbReference type="Proteomes" id="UP000464661"/>
    </source>
</evidence>
<dbReference type="InterPro" id="IPR001296">
    <property type="entry name" value="Glyco_trans_1"/>
</dbReference>